<gene>
    <name evidence="1" type="ORF">GQE99_01245</name>
</gene>
<protein>
    <submittedName>
        <fullName evidence="1">Uncharacterized protein</fullName>
    </submittedName>
</protein>
<keyword evidence="2" id="KW-1185">Reference proteome</keyword>
<dbReference type="EMBL" id="WTUX01000002">
    <property type="protein sequence ID" value="MZR11655.1"/>
    <property type="molecule type" value="Genomic_DNA"/>
</dbReference>
<dbReference type="AlphaFoldDB" id="A0A845LV18"/>
<comment type="caution">
    <text evidence="1">The sequence shown here is derived from an EMBL/GenBank/DDBJ whole genome shotgun (WGS) entry which is preliminary data.</text>
</comment>
<evidence type="ECO:0000313" key="2">
    <source>
        <dbReference type="Proteomes" id="UP000467322"/>
    </source>
</evidence>
<dbReference type="RefSeq" id="WP_161349764.1">
    <property type="nucleotide sequence ID" value="NZ_WTUX01000002.1"/>
</dbReference>
<dbReference type="Proteomes" id="UP000467322">
    <property type="component" value="Unassembled WGS sequence"/>
</dbReference>
<proteinExistence type="predicted"/>
<sequence length="148" mass="16486">MSELKPGDVLEITTDGGLAYVQVTHMHPSYPPVVRALDRLHEDRPADLGTLVAGETRFMAMIPVDRALAQAGAACSFVENVAVPEAYGAFPTFRMPIRDKQGEIVYWWFWDGRGLSYDAELDAEQAKLPLREVMSGKRFLQLLSDMSV</sequence>
<reference evidence="1 2" key="1">
    <citation type="submission" date="2019-12" db="EMBL/GenBank/DDBJ databases">
        <title>Maritimibacter sp. nov. sp. isolated from sea sand.</title>
        <authorList>
            <person name="Kim J."/>
            <person name="Jeong S.E."/>
            <person name="Jung H.S."/>
            <person name="Jeon C.O."/>
        </authorList>
    </citation>
    <scope>NUCLEOTIDE SEQUENCE [LARGE SCALE GENOMIC DNA]</scope>
    <source>
        <strain evidence="1 2">DP07</strain>
    </source>
</reference>
<name>A0A845LV18_9RHOB</name>
<evidence type="ECO:0000313" key="1">
    <source>
        <dbReference type="EMBL" id="MZR11655.1"/>
    </source>
</evidence>
<organism evidence="1 2">
    <name type="scientific">Maritimibacter harenae</name>
    <dbReference type="NCBI Taxonomy" id="2606218"/>
    <lineage>
        <taxon>Bacteria</taxon>
        <taxon>Pseudomonadati</taxon>
        <taxon>Pseudomonadota</taxon>
        <taxon>Alphaproteobacteria</taxon>
        <taxon>Rhodobacterales</taxon>
        <taxon>Roseobacteraceae</taxon>
        <taxon>Maritimibacter</taxon>
    </lineage>
</organism>
<accession>A0A845LV18</accession>